<protein>
    <recommendedName>
        <fullName evidence="2">Transposase MuDR plant domain-containing protein</fullName>
    </recommendedName>
</protein>
<proteinExistence type="predicted"/>
<sequence length="176" mass="20581">MASTSEDDNQHHYSTDDSYDDESVLSGYVDMETEDISKLNTEINDPFLSQLCDPNMLMNNFNDEDHVDEVTSENDSDVGKWKHMKPRLWEKYENPGQLRYCVTNYAIANGYQLYFAKNDNVRLLVKCGKRKDPNNTCPFKLFASWMNKEKTFQVKTLEETHTCERNYAHNQLAKPE</sequence>
<dbReference type="EMBL" id="JARYMX010000005">
    <property type="protein sequence ID" value="KAJ9547109.1"/>
    <property type="molecule type" value="Genomic_DNA"/>
</dbReference>
<dbReference type="Pfam" id="PF03108">
    <property type="entry name" value="DBD_Tnp_Mut"/>
    <property type="match status" value="1"/>
</dbReference>
<dbReference type="PANTHER" id="PTHR31973">
    <property type="entry name" value="POLYPROTEIN, PUTATIVE-RELATED"/>
    <property type="match status" value="1"/>
</dbReference>
<evidence type="ECO:0000256" key="1">
    <source>
        <dbReference type="SAM" id="MobiDB-lite"/>
    </source>
</evidence>
<evidence type="ECO:0000259" key="2">
    <source>
        <dbReference type="Pfam" id="PF03108"/>
    </source>
</evidence>
<gene>
    <name evidence="3" type="ORF">OSB04_019652</name>
</gene>
<dbReference type="InterPro" id="IPR004332">
    <property type="entry name" value="Transposase_MuDR"/>
</dbReference>
<evidence type="ECO:0000313" key="4">
    <source>
        <dbReference type="Proteomes" id="UP001172457"/>
    </source>
</evidence>
<name>A0AA38SQQ6_9ASTR</name>
<evidence type="ECO:0000313" key="3">
    <source>
        <dbReference type="EMBL" id="KAJ9547109.1"/>
    </source>
</evidence>
<organism evidence="3 4">
    <name type="scientific">Centaurea solstitialis</name>
    <name type="common">yellow star-thistle</name>
    <dbReference type="NCBI Taxonomy" id="347529"/>
    <lineage>
        <taxon>Eukaryota</taxon>
        <taxon>Viridiplantae</taxon>
        <taxon>Streptophyta</taxon>
        <taxon>Embryophyta</taxon>
        <taxon>Tracheophyta</taxon>
        <taxon>Spermatophyta</taxon>
        <taxon>Magnoliopsida</taxon>
        <taxon>eudicotyledons</taxon>
        <taxon>Gunneridae</taxon>
        <taxon>Pentapetalae</taxon>
        <taxon>asterids</taxon>
        <taxon>campanulids</taxon>
        <taxon>Asterales</taxon>
        <taxon>Asteraceae</taxon>
        <taxon>Carduoideae</taxon>
        <taxon>Cardueae</taxon>
        <taxon>Centaureinae</taxon>
        <taxon>Centaurea</taxon>
    </lineage>
</organism>
<dbReference type="Proteomes" id="UP001172457">
    <property type="component" value="Chromosome 5"/>
</dbReference>
<accession>A0AA38SQQ6</accession>
<dbReference type="AlphaFoldDB" id="A0AA38SQQ6"/>
<reference evidence="3" key="1">
    <citation type="submission" date="2023-03" db="EMBL/GenBank/DDBJ databases">
        <title>Chromosome-scale reference genome and RAD-based genetic map of yellow starthistle (Centaurea solstitialis) reveal putative structural variation and QTLs associated with invader traits.</title>
        <authorList>
            <person name="Reatini B."/>
            <person name="Cang F.A."/>
            <person name="Jiang Q."/>
            <person name="Mckibben M.T.W."/>
            <person name="Barker M.S."/>
            <person name="Rieseberg L.H."/>
            <person name="Dlugosch K.M."/>
        </authorList>
    </citation>
    <scope>NUCLEOTIDE SEQUENCE</scope>
    <source>
        <strain evidence="3">CAN-66</strain>
        <tissue evidence="3">Leaf</tissue>
    </source>
</reference>
<feature type="domain" description="Transposase MuDR plant" evidence="2">
    <location>
        <begin position="91"/>
        <end position="154"/>
    </location>
</feature>
<keyword evidence="4" id="KW-1185">Reference proteome</keyword>
<dbReference type="PANTHER" id="PTHR31973:SF189">
    <property type="entry name" value="TRANSPOSASE, MUDR, PLANT, MULE TRANSPOSASE DOMAIN PROTEIN-RELATED"/>
    <property type="match status" value="1"/>
</dbReference>
<feature type="region of interest" description="Disordered" evidence="1">
    <location>
        <begin position="1"/>
        <end position="26"/>
    </location>
</feature>
<comment type="caution">
    <text evidence="3">The sequence shown here is derived from an EMBL/GenBank/DDBJ whole genome shotgun (WGS) entry which is preliminary data.</text>
</comment>